<reference evidence="5" key="1">
    <citation type="submission" date="2019-07" db="EMBL/GenBank/DDBJ databases">
        <title>Bacillus alkalisoli sp. nov. isolated from saline soil.</title>
        <authorList>
            <person name="Sun J.-Q."/>
            <person name="Xu L."/>
        </authorList>
    </citation>
    <scope>NUCLEOTIDE SEQUENCE [LARGE SCALE GENOMIC DNA]</scope>
    <source>
        <strain evidence="5">M4U3P1</strain>
    </source>
</reference>
<dbReference type="PROSITE" id="PS51186">
    <property type="entry name" value="GNAT"/>
    <property type="match status" value="1"/>
</dbReference>
<dbReference type="EMBL" id="CP041372">
    <property type="protein sequence ID" value="QKS69997.1"/>
    <property type="molecule type" value="Genomic_DNA"/>
</dbReference>
<dbReference type="RefSeq" id="WP_176008041.1">
    <property type="nucleotide sequence ID" value="NZ_CP041372.2"/>
</dbReference>
<evidence type="ECO:0000259" key="3">
    <source>
        <dbReference type="PROSITE" id="PS51186"/>
    </source>
</evidence>
<name>A0A859FAM4_9BACI</name>
<dbReference type="Pfam" id="PF00583">
    <property type="entry name" value="Acetyltransf_1"/>
    <property type="match status" value="1"/>
</dbReference>
<organism evidence="4 5">
    <name type="scientific">Paenalkalicoccus suaedae</name>
    <dbReference type="NCBI Taxonomy" id="2592382"/>
    <lineage>
        <taxon>Bacteria</taxon>
        <taxon>Bacillati</taxon>
        <taxon>Bacillota</taxon>
        <taxon>Bacilli</taxon>
        <taxon>Bacillales</taxon>
        <taxon>Bacillaceae</taxon>
        <taxon>Paenalkalicoccus</taxon>
    </lineage>
</organism>
<dbReference type="InterPro" id="IPR050832">
    <property type="entry name" value="Bact_Acetyltransf"/>
</dbReference>
<evidence type="ECO:0000256" key="2">
    <source>
        <dbReference type="ARBA" id="ARBA00023315"/>
    </source>
</evidence>
<keyword evidence="1 4" id="KW-0808">Transferase</keyword>
<dbReference type="GO" id="GO:0016747">
    <property type="term" value="F:acyltransferase activity, transferring groups other than amino-acyl groups"/>
    <property type="evidence" value="ECO:0007669"/>
    <property type="project" value="InterPro"/>
</dbReference>
<evidence type="ECO:0000313" key="4">
    <source>
        <dbReference type="EMBL" id="QKS69997.1"/>
    </source>
</evidence>
<dbReference type="Proteomes" id="UP000318138">
    <property type="component" value="Chromosome"/>
</dbReference>
<evidence type="ECO:0000256" key="1">
    <source>
        <dbReference type="ARBA" id="ARBA00022679"/>
    </source>
</evidence>
<proteinExistence type="predicted"/>
<sequence length="168" mass="19129">MKLRLAEMKDAMGIAKVHVDSWRQTYEGIIPDDYLASLSYESRKELWEYLIPKVHANVIIAEVDGEIVGFASGRIDPKTCEGEIGAIYILQGFQGRGIGREMMQQLFAFFEKENAERVKVEVLSANKSASFYGSFGGREYCTKDIEIADGFHEATYYEWTDYKAVLEK</sequence>
<dbReference type="CDD" id="cd04301">
    <property type="entry name" value="NAT_SF"/>
    <property type="match status" value="1"/>
</dbReference>
<accession>A0A859FAM4</accession>
<dbReference type="InterPro" id="IPR016181">
    <property type="entry name" value="Acyl_CoA_acyltransferase"/>
</dbReference>
<dbReference type="Gene3D" id="3.40.630.30">
    <property type="match status" value="1"/>
</dbReference>
<keyword evidence="2" id="KW-0012">Acyltransferase</keyword>
<dbReference type="PANTHER" id="PTHR43877">
    <property type="entry name" value="AMINOALKYLPHOSPHONATE N-ACETYLTRANSFERASE-RELATED-RELATED"/>
    <property type="match status" value="1"/>
</dbReference>
<dbReference type="SUPFAM" id="SSF55729">
    <property type="entry name" value="Acyl-CoA N-acyltransferases (Nat)"/>
    <property type="match status" value="1"/>
</dbReference>
<keyword evidence="5" id="KW-1185">Reference proteome</keyword>
<feature type="domain" description="N-acetyltransferase" evidence="3">
    <location>
        <begin position="1"/>
        <end position="168"/>
    </location>
</feature>
<dbReference type="AlphaFoldDB" id="A0A859FAM4"/>
<dbReference type="InterPro" id="IPR000182">
    <property type="entry name" value="GNAT_dom"/>
</dbReference>
<evidence type="ECO:0000313" key="5">
    <source>
        <dbReference type="Proteomes" id="UP000318138"/>
    </source>
</evidence>
<gene>
    <name evidence="4" type="ORF">FLK61_24805</name>
</gene>
<dbReference type="KEGG" id="psua:FLK61_24805"/>
<protein>
    <submittedName>
        <fullName evidence="4">GNAT family N-acetyltransferase</fullName>
    </submittedName>
</protein>